<reference evidence="4 5" key="1">
    <citation type="submission" date="2017-10" db="EMBL/GenBank/DDBJ databases">
        <title>The draft genome sequence of Lewinella marina KCTC 32374.</title>
        <authorList>
            <person name="Wang K."/>
        </authorList>
    </citation>
    <scope>NUCLEOTIDE SEQUENCE [LARGE SCALE GENOMIC DNA]</scope>
    <source>
        <strain evidence="4 5">MKG-38</strain>
    </source>
</reference>
<dbReference type="InterPro" id="IPR021729">
    <property type="entry name" value="DUF3298"/>
</dbReference>
<dbReference type="AlphaFoldDB" id="A0A2G0CK70"/>
<sequence>MSFSWYPRAAALLLLLALFLGCGNADPDPVTPEADAEERTYEPLEWEPYALEDSAALRPRGPYFTYRLSTLVAFGGDPELRRFINKRLTDHVVGSPVTDGGNLKEVMPDVLEQRFTDYREQELEEEWLQEAPHSFTVEEEDATEVVFQSDSLIVLAHSTYTYSGGAHGNYGTTLLAFATRPPRRLTPADLFRPGSEAELSRLLMARADSLTEGGLLVDSVPVTDNLAPLPGGVRFVYPPYEIAPYAVGEVVIDLPYAAVRPWLRPEVEKWVQ</sequence>
<dbReference type="RefSeq" id="WP_099105344.1">
    <property type="nucleotide sequence ID" value="NZ_JAATJF010000001.1"/>
</dbReference>
<gene>
    <name evidence="4" type="ORF">CGL56_04845</name>
</gene>
<dbReference type="InterPro" id="IPR037126">
    <property type="entry name" value="PdaC/RsiV-like_sf"/>
</dbReference>
<comment type="caution">
    <text evidence="4">The sequence shown here is derived from an EMBL/GenBank/DDBJ whole genome shotgun (WGS) entry which is preliminary data.</text>
</comment>
<feature type="signal peptide" evidence="1">
    <location>
        <begin position="1"/>
        <end position="25"/>
    </location>
</feature>
<evidence type="ECO:0008006" key="6">
    <source>
        <dbReference type="Google" id="ProtNLM"/>
    </source>
</evidence>
<evidence type="ECO:0000313" key="4">
    <source>
        <dbReference type="EMBL" id="PHL00365.1"/>
    </source>
</evidence>
<keyword evidence="5" id="KW-1185">Reference proteome</keyword>
<feature type="chain" id="PRO_5013612169" description="DUF3298 domain-containing protein" evidence="1">
    <location>
        <begin position="26"/>
        <end position="272"/>
    </location>
</feature>
<dbReference type="Pfam" id="PF11738">
    <property type="entry name" value="DUF3298"/>
    <property type="match status" value="1"/>
</dbReference>
<organism evidence="4 5">
    <name type="scientific">Neolewinella marina</name>
    <dbReference type="NCBI Taxonomy" id="438751"/>
    <lineage>
        <taxon>Bacteria</taxon>
        <taxon>Pseudomonadati</taxon>
        <taxon>Bacteroidota</taxon>
        <taxon>Saprospiria</taxon>
        <taxon>Saprospirales</taxon>
        <taxon>Lewinellaceae</taxon>
        <taxon>Neolewinella</taxon>
    </lineage>
</organism>
<dbReference type="Gene3D" id="3.30.565.40">
    <property type="entry name" value="Fervidobacterium nodosum Rt17-B1 like"/>
    <property type="match status" value="1"/>
</dbReference>
<evidence type="ECO:0000313" key="5">
    <source>
        <dbReference type="Proteomes" id="UP000226437"/>
    </source>
</evidence>
<keyword evidence="1" id="KW-0732">Signal</keyword>
<dbReference type="Proteomes" id="UP000226437">
    <property type="component" value="Unassembled WGS sequence"/>
</dbReference>
<feature type="domain" description="DUF3298" evidence="2">
    <location>
        <begin position="188"/>
        <end position="256"/>
    </location>
</feature>
<dbReference type="OrthoDB" id="594879at2"/>
<evidence type="ECO:0000259" key="2">
    <source>
        <dbReference type="Pfam" id="PF11738"/>
    </source>
</evidence>
<feature type="domain" description="Deacetylase PdaC" evidence="3">
    <location>
        <begin position="63"/>
        <end position="170"/>
    </location>
</feature>
<dbReference type="Pfam" id="PF13739">
    <property type="entry name" value="PdaC"/>
    <property type="match status" value="1"/>
</dbReference>
<evidence type="ECO:0000259" key="3">
    <source>
        <dbReference type="Pfam" id="PF13739"/>
    </source>
</evidence>
<accession>A0A2G0CK70</accession>
<protein>
    <recommendedName>
        <fullName evidence="6">DUF3298 domain-containing protein</fullName>
    </recommendedName>
</protein>
<dbReference type="InterPro" id="IPR025303">
    <property type="entry name" value="PdaC"/>
</dbReference>
<evidence type="ECO:0000256" key="1">
    <source>
        <dbReference type="SAM" id="SignalP"/>
    </source>
</evidence>
<name>A0A2G0CK70_9BACT</name>
<dbReference type="EMBL" id="PDLO01000001">
    <property type="protein sequence ID" value="PHL00365.1"/>
    <property type="molecule type" value="Genomic_DNA"/>
</dbReference>
<dbReference type="Gene3D" id="3.90.640.20">
    <property type="entry name" value="Heat-shock cognate protein, ATPase"/>
    <property type="match status" value="1"/>
</dbReference>
<proteinExistence type="predicted"/>